<evidence type="ECO:0000313" key="1">
    <source>
        <dbReference type="EMBL" id="KZR99038.1"/>
    </source>
</evidence>
<sequence length="137" mass="16157">LFFCCNECLATLQTTEELLTADFYHHCLTEIKTKGGLKYCTPKMFEFFHAVETVYKTEVNQNNLNIGNWFQRVMSKLSKGKITIGFCCNEQHKLELIPDLLMEYFVIRNHFETKTWKRNDDNCAKAKSFRKKAKLIK</sequence>
<dbReference type="EMBL" id="LRGB01014926">
    <property type="protein sequence ID" value="KZR99038.1"/>
    <property type="molecule type" value="Genomic_DNA"/>
</dbReference>
<evidence type="ECO:0000313" key="2">
    <source>
        <dbReference type="Proteomes" id="UP000076858"/>
    </source>
</evidence>
<protein>
    <recommendedName>
        <fullName evidence="3">THAP-type domain-containing protein</fullName>
    </recommendedName>
</protein>
<feature type="non-terminal residue" evidence="1">
    <location>
        <position position="1"/>
    </location>
</feature>
<gene>
    <name evidence="1" type="ORF">APZ42_005274</name>
</gene>
<dbReference type="AlphaFoldDB" id="A0A164GJK3"/>
<reference evidence="1 2" key="1">
    <citation type="submission" date="2016-03" db="EMBL/GenBank/DDBJ databases">
        <title>EvidentialGene: Evidence-directed Construction of Genes on Genomes.</title>
        <authorList>
            <person name="Gilbert D.G."/>
            <person name="Choi J.-H."/>
            <person name="Mockaitis K."/>
            <person name="Colbourne J."/>
            <person name="Pfrender M."/>
        </authorList>
    </citation>
    <scope>NUCLEOTIDE SEQUENCE [LARGE SCALE GENOMIC DNA]</scope>
    <source>
        <strain evidence="1 2">Xinb3</strain>
        <tissue evidence="1">Complete organism</tissue>
    </source>
</reference>
<keyword evidence="2" id="KW-1185">Reference proteome</keyword>
<accession>A0A164GJK3</accession>
<comment type="caution">
    <text evidence="1">The sequence shown here is derived from an EMBL/GenBank/DDBJ whole genome shotgun (WGS) entry which is preliminary data.</text>
</comment>
<evidence type="ECO:0008006" key="3">
    <source>
        <dbReference type="Google" id="ProtNLM"/>
    </source>
</evidence>
<proteinExistence type="predicted"/>
<organism evidence="1 2">
    <name type="scientific">Daphnia magna</name>
    <dbReference type="NCBI Taxonomy" id="35525"/>
    <lineage>
        <taxon>Eukaryota</taxon>
        <taxon>Metazoa</taxon>
        <taxon>Ecdysozoa</taxon>
        <taxon>Arthropoda</taxon>
        <taxon>Crustacea</taxon>
        <taxon>Branchiopoda</taxon>
        <taxon>Diplostraca</taxon>
        <taxon>Cladocera</taxon>
        <taxon>Anomopoda</taxon>
        <taxon>Daphniidae</taxon>
        <taxon>Daphnia</taxon>
    </lineage>
</organism>
<dbReference type="Proteomes" id="UP000076858">
    <property type="component" value="Unassembled WGS sequence"/>
</dbReference>
<name>A0A164GJK3_9CRUS</name>